<name>A0AAV4GQK1_9GAST</name>
<dbReference type="AlphaFoldDB" id="A0AAV4GQK1"/>
<dbReference type="EMBL" id="BMAT01008551">
    <property type="protein sequence ID" value="GFR87584.1"/>
    <property type="molecule type" value="Genomic_DNA"/>
</dbReference>
<accession>A0AAV4GQK1</accession>
<evidence type="ECO:0008006" key="3">
    <source>
        <dbReference type="Google" id="ProtNLM"/>
    </source>
</evidence>
<evidence type="ECO:0000313" key="2">
    <source>
        <dbReference type="Proteomes" id="UP000762676"/>
    </source>
</evidence>
<proteinExistence type="predicted"/>
<reference evidence="1 2" key="1">
    <citation type="journal article" date="2021" name="Elife">
        <title>Chloroplast acquisition without the gene transfer in kleptoplastic sea slugs, Plakobranchus ocellatus.</title>
        <authorList>
            <person name="Maeda T."/>
            <person name="Takahashi S."/>
            <person name="Yoshida T."/>
            <person name="Shimamura S."/>
            <person name="Takaki Y."/>
            <person name="Nagai Y."/>
            <person name="Toyoda A."/>
            <person name="Suzuki Y."/>
            <person name="Arimoto A."/>
            <person name="Ishii H."/>
            <person name="Satoh N."/>
            <person name="Nishiyama T."/>
            <person name="Hasebe M."/>
            <person name="Maruyama T."/>
            <person name="Minagawa J."/>
            <person name="Obokata J."/>
            <person name="Shigenobu S."/>
        </authorList>
    </citation>
    <scope>NUCLEOTIDE SEQUENCE [LARGE SCALE GENOMIC DNA]</scope>
</reference>
<gene>
    <name evidence="1" type="ORF">ElyMa_004227000</name>
</gene>
<dbReference type="Proteomes" id="UP000762676">
    <property type="component" value="Unassembled WGS sequence"/>
</dbReference>
<evidence type="ECO:0000313" key="1">
    <source>
        <dbReference type="EMBL" id="GFR87584.1"/>
    </source>
</evidence>
<protein>
    <recommendedName>
        <fullName evidence="3">BRO1 domain-containing protein</fullName>
    </recommendedName>
</protein>
<comment type="caution">
    <text evidence="1">The sequence shown here is derived from an EMBL/GenBank/DDBJ whole genome shotgun (WGS) entry which is preliminary data.</text>
</comment>
<sequence>MAEGLEPVDVSKRQYIENVVEPDMYTAITELANTRKKIPLKCVKEARKEANNNIHYYGKACVGLETEPEAETLSASLGDNICEVSGVEEVPGGLDTLSKFIAACSEERQELQKAQRMMDQKLDSLSHSESDFKHKLLVCPSFHSDDFVVDKSVPLYDEM</sequence>
<organism evidence="1 2">
    <name type="scientific">Elysia marginata</name>
    <dbReference type="NCBI Taxonomy" id="1093978"/>
    <lineage>
        <taxon>Eukaryota</taxon>
        <taxon>Metazoa</taxon>
        <taxon>Spiralia</taxon>
        <taxon>Lophotrochozoa</taxon>
        <taxon>Mollusca</taxon>
        <taxon>Gastropoda</taxon>
        <taxon>Heterobranchia</taxon>
        <taxon>Euthyneura</taxon>
        <taxon>Panpulmonata</taxon>
        <taxon>Sacoglossa</taxon>
        <taxon>Placobranchoidea</taxon>
        <taxon>Plakobranchidae</taxon>
        <taxon>Elysia</taxon>
    </lineage>
</organism>
<keyword evidence="2" id="KW-1185">Reference proteome</keyword>